<protein>
    <submittedName>
        <fullName evidence="2">Uncharacterized protein</fullName>
    </submittedName>
</protein>
<organism evidence="2 3">
    <name type="scientific">Cardiocondyla obscurior</name>
    <dbReference type="NCBI Taxonomy" id="286306"/>
    <lineage>
        <taxon>Eukaryota</taxon>
        <taxon>Metazoa</taxon>
        <taxon>Ecdysozoa</taxon>
        <taxon>Arthropoda</taxon>
        <taxon>Hexapoda</taxon>
        <taxon>Insecta</taxon>
        <taxon>Pterygota</taxon>
        <taxon>Neoptera</taxon>
        <taxon>Endopterygota</taxon>
        <taxon>Hymenoptera</taxon>
        <taxon>Apocrita</taxon>
        <taxon>Aculeata</taxon>
        <taxon>Formicoidea</taxon>
        <taxon>Formicidae</taxon>
        <taxon>Myrmicinae</taxon>
        <taxon>Cardiocondyla</taxon>
    </lineage>
</organism>
<dbReference type="AlphaFoldDB" id="A0AAW2ETR5"/>
<sequence>MTPRARRLLDRQFIISCRRVSVVLLACNNQPDRRVRCRMRHLGLPVAFDCGQARGNAPAASSRQYNYGNRNAISCKKKRKKNEEEEKEMKGERKEAASGGRRTRPGQTSLFPTIFPQRTRRDGRRAGCNGAER</sequence>
<dbReference type="Proteomes" id="UP001430953">
    <property type="component" value="Unassembled WGS sequence"/>
</dbReference>
<gene>
    <name evidence="2" type="ORF">PUN28_016159</name>
</gene>
<feature type="compositionally biased region" description="Polar residues" evidence="1">
    <location>
        <begin position="59"/>
        <end position="72"/>
    </location>
</feature>
<comment type="caution">
    <text evidence="2">The sequence shown here is derived from an EMBL/GenBank/DDBJ whole genome shotgun (WGS) entry which is preliminary data.</text>
</comment>
<proteinExistence type="predicted"/>
<accession>A0AAW2ETR5</accession>
<reference evidence="2 3" key="1">
    <citation type="submission" date="2023-03" db="EMBL/GenBank/DDBJ databases">
        <title>High recombination rates correlate with genetic variation in Cardiocondyla obscurior ants.</title>
        <authorList>
            <person name="Errbii M."/>
        </authorList>
    </citation>
    <scope>NUCLEOTIDE SEQUENCE [LARGE SCALE GENOMIC DNA]</scope>
    <source>
        <strain evidence="2">Alpha-2009</strain>
        <tissue evidence="2">Whole body</tissue>
    </source>
</reference>
<evidence type="ECO:0000256" key="1">
    <source>
        <dbReference type="SAM" id="MobiDB-lite"/>
    </source>
</evidence>
<dbReference type="EMBL" id="JADYXP020000018">
    <property type="protein sequence ID" value="KAL0106255.1"/>
    <property type="molecule type" value="Genomic_DNA"/>
</dbReference>
<keyword evidence="3" id="KW-1185">Reference proteome</keyword>
<feature type="compositionally biased region" description="Basic and acidic residues" evidence="1">
    <location>
        <begin position="81"/>
        <end position="96"/>
    </location>
</feature>
<evidence type="ECO:0000313" key="2">
    <source>
        <dbReference type="EMBL" id="KAL0106255.1"/>
    </source>
</evidence>
<evidence type="ECO:0000313" key="3">
    <source>
        <dbReference type="Proteomes" id="UP001430953"/>
    </source>
</evidence>
<name>A0AAW2ETR5_9HYME</name>
<feature type="region of interest" description="Disordered" evidence="1">
    <location>
        <begin position="55"/>
        <end position="133"/>
    </location>
</feature>